<dbReference type="AlphaFoldDB" id="A0A653K9W1"/>
<gene>
    <name evidence="1" type="ORF">ACI8B_50036</name>
</gene>
<accession>A0A653K9W1</accession>
<protein>
    <submittedName>
        <fullName evidence="1">Uncharacterized protein</fullName>
    </submittedName>
</protein>
<name>A0A653K9W1_9GAMM</name>
<evidence type="ECO:0000313" key="1">
    <source>
        <dbReference type="EMBL" id="VXA57549.1"/>
    </source>
</evidence>
<dbReference type="Proteomes" id="UP000430404">
    <property type="component" value="Unassembled WGS sequence"/>
</dbReference>
<proteinExistence type="predicted"/>
<reference evidence="1 2" key="1">
    <citation type="submission" date="2019-10" db="EMBL/GenBank/DDBJ databases">
        <authorList>
            <person name="Karimi E."/>
        </authorList>
    </citation>
    <scope>NUCLEOTIDE SEQUENCE [LARGE SCALE GENOMIC DNA]</scope>
    <source>
        <strain evidence="1">Acinetobacter sp. 8BE</strain>
    </source>
</reference>
<organism evidence="1 2">
    <name type="scientific">Acinetobacter proteolyticus</name>
    <dbReference type="NCBI Taxonomy" id="1776741"/>
    <lineage>
        <taxon>Bacteria</taxon>
        <taxon>Pseudomonadati</taxon>
        <taxon>Pseudomonadota</taxon>
        <taxon>Gammaproteobacteria</taxon>
        <taxon>Moraxellales</taxon>
        <taxon>Moraxellaceae</taxon>
        <taxon>Acinetobacter</taxon>
    </lineage>
</organism>
<dbReference type="EMBL" id="CABWKZ010000045">
    <property type="protein sequence ID" value="VXA57549.1"/>
    <property type="molecule type" value="Genomic_DNA"/>
</dbReference>
<evidence type="ECO:0000313" key="2">
    <source>
        <dbReference type="Proteomes" id="UP000430404"/>
    </source>
</evidence>
<sequence length="39" mass="4219">MCPRAPFGSANRATSYSSVQAFAGHFLVTVKSKFMVQPV</sequence>